<dbReference type="PANTHER" id="PTHR33710">
    <property type="entry name" value="BNAC02G09200D PROTEIN"/>
    <property type="match status" value="1"/>
</dbReference>
<comment type="caution">
    <text evidence="2">The sequence shown here is derived from an EMBL/GenBank/DDBJ whole genome shotgun (WGS) entry which is preliminary data.</text>
</comment>
<evidence type="ECO:0000259" key="1">
    <source>
        <dbReference type="Pfam" id="PF03372"/>
    </source>
</evidence>
<organism evidence="2 3">
    <name type="scientific">Acacia crassicarpa</name>
    <name type="common">northern wattle</name>
    <dbReference type="NCBI Taxonomy" id="499986"/>
    <lineage>
        <taxon>Eukaryota</taxon>
        <taxon>Viridiplantae</taxon>
        <taxon>Streptophyta</taxon>
        <taxon>Embryophyta</taxon>
        <taxon>Tracheophyta</taxon>
        <taxon>Spermatophyta</taxon>
        <taxon>Magnoliopsida</taxon>
        <taxon>eudicotyledons</taxon>
        <taxon>Gunneridae</taxon>
        <taxon>Pentapetalae</taxon>
        <taxon>rosids</taxon>
        <taxon>fabids</taxon>
        <taxon>Fabales</taxon>
        <taxon>Fabaceae</taxon>
        <taxon>Caesalpinioideae</taxon>
        <taxon>mimosoid clade</taxon>
        <taxon>Acacieae</taxon>
        <taxon>Acacia</taxon>
    </lineage>
</organism>
<dbReference type="Proteomes" id="UP001293593">
    <property type="component" value="Unassembled WGS sequence"/>
</dbReference>
<dbReference type="Gene3D" id="3.60.10.10">
    <property type="entry name" value="Endonuclease/exonuclease/phosphatase"/>
    <property type="match status" value="1"/>
</dbReference>
<dbReference type="GO" id="GO:0003824">
    <property type="term" value="F:catalytic activity"/>
    <property type="evidence" value="ECO:0007669"/>
    <property type="project" value="InterPro"/>
</dbReference>
<dbReference type="InterPro" id="IPR036691">
    <property type="entry name" value="Endo/exonu/phosph_ase_sf"/>
</dbReference>
<gene>
    <name evidence="2" type="ORF">QN277_000786</name>
</gene>
<dbReference type="AlphaFoldDB" id="A0AAE1N743"/>
<protein>
    <recommendedName>
        <fullName evidence="1">Endonuclease/exonuclease/phosphatase domain-containing protein</fullName>
    </recommendedName>
</protein>
<proteinExistence type="predicted"/>
<keyword evidence="3" id="KW-1185">Reference proteome</keyword>
<feature type="domain" description="Endonuclease/exonuclease/phosphatase" evidence="1">
    <location>
        <begin position="2"/>
        <end position="196"/>
    </location>
</feature>
<reference evidence="2" key="1">
    <citation type="submission" date="2023-10" db="EMBL/GenBank/DDBJ databases">
        <title>Chromosome-level genome of the transformable northern wattle, Acacia crassicarpa.</title>
        <authorList>
            <person name="Massaro I."/>
            <person name="Sinha N.R."/>
            <person name="Poethig S."/>
            <person name="Leichty A.R."/>
        </authorList>
    </citation>
    <scope>NUCLEOTIDE SEQUENCE</scope>
    <source>
        <strain evidence="2">Acra3RX</strain>
        <tissue evidence="2">Leaf</tissue>
    </source>
</reference>
<dbReference type="PANTHER" id="PTHR33710:SF71">
    <property type="entry name" value="ENDONUCLEASE_EXONUCLEASE_PHOSPHATASE DOMAIN-CONTAINING PROTEIN"/>
    <property type="match status" value="1"/>
</dbReference>
<dbReference type="EMBL" id="JAWXYG010000001">
    <property type="protein sequence ID" value="KAK4283882.1"/>
    <property type="molecule type" value="Genomic_DNA"/>
</dbReference>
<dbReference type="SUPFAM" id="SSF56219">
    <property type="entry name" value="DNase I-like"/>
    <property type="match status" value="1"/>
</dbReference>
<dbReference type="InterPro" id="IPR005135">
    <property type="entry name" value="Endo/exonuclease/phosphatase"/>
</dbReference>
<dbReference type="Pfam" id="PF03372">
    <property type="entry name" value="Exo_endo_phos"/>
    <property type="match status" value="1"/>
</dbReference>
<name>A0AAE1N743_9FABA</name>
<sequence>MIVLSETKCANAARFRCFQSMGFDRQAFMPSVGRSGGMVAVWRSNMIDVAVCNLDRQFIHFKCSCRGWPLFFLTSIYSIPICAQKLLLWNALEDFASSLSIPWVVFGDFNDIVSASEKSGGCANNDSRFRRFTDRLRRCKLSDLGFCGSKFTWRGPLFRGRRIFERLDRALVNDAFLSSFGNCVLKVLPRTKFSDHNPICLNWESETQRSMDRPFRFEAMWIKHAQYKSFLEGEWVAEGNINESLGKLRNSLGVWNRNVFGLVECQKYVIMKRLEGIQCSQAYPRSQFLCSLEAKLHEDLERLLDIEEIKWFQKSRSDWISMGDQNTRFYHLKAKVRRHRNKVSMLKNQRGVWVDDVE</sequence>
<evidence type="ECO:0000313" key="2">
    <source>
        <dbReference type="EMBL" id="KAK4283882.1"/>
    </source>
</evidence>
<evidence type="ECO:0000313" key="3">
    <source>
        <dbReference type="Proteomes" id="UP001293593"/>
    </source>
</evidence>
<accession>A0AAE1N743</accession>